<dbReference type="PANTHER" id="PTHR23501">
    <property type="entry name" value="MAJOR FACILITATOR SUPERFAMILY"/>
    <property type="match status" value="1"/>
</dbReference>
<evidence type="ECO:0000256" key="4">
    <source>
        <dbReference type="ARBA" id="ARBA00022989"/>
    </source>
</evidence>
<keyword evidence="3 10" id="KW-0812">Transmembrane</keyword>
<feature type="transmembrane region" description="Helical" evidence="10">
    <location>
        <begin position="579"/>
        <end position="604"/>
    </location>
</feature>
<dbReference type="SUPFAM" id="SSF103473">
    <property type="entry name" value="MFS general substrate transporter"/>
    <property type="match status" value="1"/>
</dbReference>
<evidence type="ECO:0000313" key="12">
    <source>
        <dbReference type="EMBL" id="KAF5858353.1"/>
    </source>
</evidence>
<evidence type="ECO:0000259" key="11">
    <source>
        <dbReference type="PROSITE" id="PS50850"/>
    </source>
</evidence>
<feature type="region of interest" description="Disordered" evidence="9">
    <location>
        <begin position="698"/>
        <end position="719"/>
    </location>
</feature>
<feature type="transmembrane region" description="Helical" evidence="10">
    <location>
        <begin position="316"/>
        <end position="335"/>
    </location>
</feature>
<dbReference type="GO" id="GO:0005886">
    <property type="term" value="C:plasma membrane"/>
    <property type="evidence" value="ECO:0007669"/>
    <property type="project" value="TreeGrafter"/>
</dbReference>
<comment type="subcellular location">
    <subcellularLocation>
        <location evidence="1">Vacuole membrane</location>
        <topology evidence="1">Multi-pass membrane protein</topology>
    </subcellularLocation>
</comment>
<dbReference type="PRINTS" id="PR01036">
    <property type="entry name" value="TCRTETB"/>
</dbReference>
<evidence type="ECO:0000256" key="8">
    <source>
        <dbReference type="ARBA" id="ARBA00083178"/>
    </source>
</evidence>
<dbReference type="Gene3D" id="1.20.1720.10">
    <property type="entry name" value="Multidrug resistance protein D"/>
    <property type="match status" value="1"/>
</dbReference>
<feature type="transmembrane region" description="Helical" evidence="10">
    <location>
        <begin position="548"/>
        <end position="573"/>
    </location>
</feature>
<dbReference type="CDD" id="cd17502">
    <property type="entry name" value="MFS_Azr1_MDR_like"/>
    <property type="match status" value="1"/>
</dbReference>
<dbReference type="PROSITE" id="PS50850">
    <property type="entry name" value="MFS"/>
    <property type="match status" value="1"/>
</dbReference>
<dbReference type="Proteomes" id="UP000541154">
    <property type="component" value="Unassembled WGS sequence"/>
</dbReference>
<keyword evidence="4 10" id="KW-1133">Transmembrane helix</keyword>
<feature type="domain" description="Major facilitator superfamily (MFS) profile" evidence="11">
    <location>
        <begin position="194"/>
        <end position="684"/>
    </location>
</feature>
<dbReference type="Pfam" id="PF07690">
    <property type="entry name" value="MFS_1"/>
    <property type="match status" value="1"/>
</dbReference>
<dbReference type="Gene3D" id="1.20.1250.20">
    <property type="entry name" value="MFS general substrate transporter like domains"/>
    <property type="match status" value="1"/>
</dbReference>
<feature type="transmembrane region" description="Helical" evidence="10">
    <location>
        <begin position="258"/>
        <end position="276"/>
    </location>
</feature>
<dbReference type="PANTHER" id="PTHR23501:SF102">
    <property type="entry name" value="DRUG TRANSPORTER, PUTATIVE (AFU_ORTHOLOGUE AFUA_3G08530)-RELATED"/>
    <property type="match status" value="1"/>
</dbReference>
<comment type="caution">
    <text evidence="12">The sequence shown here is derived from an EMBL/GenBank/DDBJ whole genome shotgun (WGS) entry which is preliminary data.</text>
</comment>
<dbReference type="FunFam" id="1.20.1250.20:FF:000196">
    <property type="entry name" value="MFS toxin efflux pump (AflT)"/>
    <property type="match status" value="1"/>
</dbReference>
<feature type="transmembrane region" description="Helical" evidence="10">
    <location>
        <begin position="490"/>
        <end position="511"/>
    </location>
</feature>
<evidence type="ECO:0000256" key="9">
    <source>
        <dbReference type="SAM" id="MobiDB-lite"/>
    </source>
</evidence>
<evidence type="ECO:0000313" key="13">
    <source>
        <dbReference type="Proteomes" id="UP000541154"/>
    </source>
</evidence>
<dbReference type="InterPro" id="IPR020846">
    <property type="entry name" value="MFS_dom"/>
</dbReference>
<evidence type="ECO:0000256" key="6">
    <source>
        <dbReference type="ARBA" id="ARBA00057269"/>
    </source>
</evidence>
<feature type="compositionally biased region" description="Acidic residues" evidence="9">
    <location>
        <begin position="50"/>
        <end position="63"/>
    </location>
</feature>
<feature type="transmembrane region" description="Helical" evidence="10">
    <location>
        <begin position="453"/>
        <end position="478"/>
    </location>
</feature>
<feature type="transmembrane region" description="Helical" evidence="10">
    <location>
        <begin position="382"/>
        <end position="402"/>
    </location>
</feature>
<evidence type="ECO:0000256" key="3">
    <source>
        <dbReference type="ARBA" id="ARBA00022692"/>
    </source>
</evidence>
<dbReference type="AlphaFoldDB" id="A0A8H5ZWS0"/>
<feature type="compositionally biased region" description="Polar residues" evidence="9">
    <location>
        <begin position="699"/>
        <end position="719"/>
    </location>
</feature>
<sequence length="719" mass="78140">MPRARLMKHTPRFFSRERQADVSLVDVNVAKQSIGKMLGATRNGNGNEHENDDDNDDDNDNDNESGSLIRRRKTKITFQCIYPTLIFIIRTNWLLPHSETFSPETRPEPPKNRIGDRPAYSSSQQVQGAERSSRPFLYINDLATINPLEIWKRSRRTLRLVMTTENHQLESRAASEPQAAATTPSRSLLQISIIMSCLCAGTFVAALDATIVTTSMPSIAGHFHSASGYTWIGSAYILANTASVPSWGKLSDIWGRKPLLLCGNAIFFAGSLICSVGDTIPEFLFGRVIQGLGAAGLTTLVNISICDLFSLRDRGLYFGILSVVWALASGIGPILGGVLSEKATWRWCFWINLPITGLAFLLLWLVLKLDTPHTPIWDGLKAVDWIGSLFVIGSSIMLLLALDFGGVTHPWDSATVICLLIFSIIALSLFVLNEWRLTKYPVIPLVLFRHRSGIASFIVCFCHGFIFMGEAYYLPLYFQAVLGASPIMSGVYLLAFVIACSLSGALTGLFIQKTGKYVPPMWLGLGLLTLGVGLLINLEVTAAWGKILGFQIISGIGVGMNFEGPLLALQAIVGVKNTATATATIGFVRTMSTAISVVIGGVVFQNQMVSEGPRLVQALGEELASQLGGANVTANIHLIGALPSGQRKVVRQAVFESLRTTWIMYVAFAGVSLIAGLFVGAHHLSEEHETAVLGLPDQSARSSEETPNNSLTLQATELR</sequence>
<evidence type="ECO:0000256" key="5">
    <source>
        <dbReference type="ARBA" id="ARBA00023136"/>
    </source>
</evidence>
<organism evidence="12 13">
    <name type="scientific">Petromyces alliaceus</name>
    <name type="common">Aspergillus alliaceus</name>
    <dbReference type="NCBI Taxonomy" id="209559"/>
    <lineage>
        <taxon>Eukaryota</taxon>
        <taxon>Fungi</taxon>
        <taxon>Dikarya</taxon>
        <taxon>Ascomycota</taxon>
        <taxon>Pezizomycotina</taxon>
        <taxon>Eurotiomycetes</taxon>
        <taxon>Eurotiomycetidae</taxon>
        <taxon>Eurotiales</taxon>
        <taxon>Aspergillaceae</taxon>
        <taxon>Aspergillus</taxon>
        <taxon>Aspergillus subgen. Circumdati</taxon>
    </lineage>
</organism>
<gene>
    <name evidence="12" type="ORF">ETB97_004474</name>
</gene>
<feature type="compositionally biased region" description="Basic and acidic residues" evidence="9">
    <location>
        <begin position="105"/>
        <end position="116"/>
    </location>
</feature>
<keyword evidence="5 10" id="KW-0472">Membrane</keyword>
<dbReference type="InterPro" id="IPR036259">
    <property type="entry name" value="MFS_trans_sf"/>
</dbReference>
<proteinExistence type="inferred from homology"/>
<dbReference type="GO" id="GO:0022857">
    <property type="term" value="F:transmembrane transporter activity"/>
    <property type="evidence" value="ECO:0007669"/>
    <property type="project" value="InterPro"/>
</dbReference>
<dbReference type="GO" id="GO:0005774">
    <property type="term" value="C:vacuolar membrane"/>
    <property type="evidence" value="ECO:0007669"/>
    <property type="project" value="UniProtKB-SubCell"/>
</dbReference>
<name>A0A8H5ZWS0_PETAA</name>
<feature type="transmembrane region" description="Helical" evidence="10">
    <location>
        <begin position="288"/>
        <end position="310"/>
    </location>
</feature>
<feature type="region of interest" description="Disordered" evidence="9">
    <location>
        <begin position="38"/>
        <end position="66"/>
    </location>
</feature>
<dbReference type="InterPro" id="IPR011701">
    <property type="entry name" value="MFS"/>
</dbReference>
<keyword evidence="13" id="KW-1185">Reference proteome</keyword>
<feature type="transmembrane region" description="Helical" evidence="10">
    <location>
        <begin position="414"/>
        <end position="433"/>
    </location>
</feature>
<accession>A0A8H5ZWS0</accession>
<dbReference type="EMBL" id="SPNV01000209">
    <property type="protein sequence ID" value="KAF5858353.1"/>
    <property type="molecule type" value="Genomic_DNA"/>
</dbReference>
<feature type="transmembrane region" description="Helical" evidence="10">
    <location>
        <begin position="662"/>
        <end position="684"/>
    </location>
</feature>
<dbReference type="FunFam" id="1.20.1720.10:FF:000014">
    <property type="entry name" value="MFS drug transporter, putative"/>
    <property type="match status" value="1"/>
</dbReference>
<feature type="region of interest" description="Disordered" evidence="9">
    <location>
        <begin position="100"/>
        <end position="128"/>
    </location>
</feature>
<evidence type="ECO:0000256" key="10">
    <source>
        <dbReference type="SAM" id="Phobius"/>
    </source>
</evidence>
<evidence type="ECO:0000256" key="2">
    <source>
        <dbReference type="ARBA" id="ARBA00007520"/>
    </source>
</evidence>
<protein>
    <recommendedName>
        <fullName evidence="7">Efflux pump dotC</fullName>
    </recommendedName>
    <alternativeName>
        <fullName evidence="8">Dothistromin biosynthesis protein C</fullName>
    </alternativeName>
</protein>
<feature type="transmembrane region" description="Helical" evidence="10">
    <location>
        <begin position="347"/>
        <end position="367"/>
    </location>
</feature>
<comment type="similarity">
    <text evidence="2">Belongs to the major facilitator superfamily. TCR/Tet family.</text>
</comment>
<reference evidence="12 13" key="1">
    <citation type="submission" date="2019-04" db="EMBL/GenBank/DDBJ databases">
        <title>Aspergillus burnettii sp. nov., novel species from soil in southeast Queensland.</title>
        <authorList>
            <person name="Gilchrist C.L.M."/>
            <person name="Pitt J.I."/>
            <person name="Lange L."/>
            <person name="Lacey H.J."/>
            <person name="Vuong D."/>
            <person name="Midgley D.J."/>
            <person name="Greenfield P."/>
            <person name="Bradbury M."/>
            <person name="Lacey E."/>
            <person name="Busk P.K."/>
            <person name="Pilgaard B."/>
            <person name="Chooi Y.H."/>
            <person name="Piggott A.M."/>
        </authorList>
    </citation>
    <scope>NUCLEOTIDE SEQUENCE [LARGE SCALE GENOMIC DNA]</scope>
    <source>
        <strain evidence="12 13">FRR 5400</strain>
    </source>
</reference>
<evidence type="ECO:0000256" key="1">
    <source>
        <dbReference type="ARBA" id="ARBA00004128"/>
    </source>
</evidence>
<evidence type="ECO:0000256" key="7">
    <source>
        <dbReference type="ARBA" id="ARBA00069956"/>
    </source>
</evidence>
<comment type="function">
    <text evidence="6">Efflux pump; part of the gene cluster that mediates the biosynthesis of dothistromin (DOTH), a polyketide toxin very similar in structure to the aflatoxin precursor, versicolorin B. One function of dotC may be to transport early-stage dothistromin biosynthetic intermediates from the cytoplasm into vacuoles, thereby affecting the rate of dothistromin production.</text>
</comment>
<feature type="transmembrane region" description="Helical" evidence="10">
    <location>
        <begin position="517"/>
        <end position="536"/>
    </location>
</feature>
<feature type="transmembrane region" description="Helical" evidence="10">
    <location>
        <begin position="187"/>
        <end position="207"/>
    </location>
</feature>